<dbReference type="InterPro" id="IPR001279">
    <property type="entry name" value="Metallo-B-lactamas"/>
</dbReference>
<dbReference type="InterPro" id="IPR036873">
    <property type="entry name" value="Rhodanese-like_dom_sf"/>
</dbReference>
<keyword evidence="1" id="KW-0479">Metal-binding</keyword>
<protein>
    <submittedName>
        <fullName evidence="3">Beta-lactamase domain protein</fullName>
    </submittedName>
</protein>
<dbReference type="eggNOG" id="COG0491">
    <property type="taxonomic scope" value="Bacteria"/>
</dbReference>
<dbReference type="SMART" id="SM00849">
    <property type="entry name" value="Lactamase_B"/>
    <property type="match status" value="1"/>
</dbReference>
<dbReference type="Proteomes" id="UP000002221">
    <property type="component" value="Chromosome"/>
</dbReference>
<dbReference type="GO" id="GO:0006749">
    <property type="term" value="P:glutathione metabolic process"/>
    <property type="evidence" value="ECO:0007669"/>
    <property type="project" value="InterPro"/>
</dbReference>
<dbReference type="PANTHER" id="PTHR43084:SF1">
    <property type="entry name" value="PERSULFIDE DIOXYGENASE ETHE1, MITOCHONDRIAL"/>
    <property type="match status" value="1"/>
</dbReference>
<proteinExistence type="predicted"/>
<keyword evidence="4" id="KW-1185">Reference proteome</keyword>
<name>D0MDI0_RHOM4</name>
<dbReference type="FunFam" id="3.60.15.10:FF:000030">
    <property type="entry name" value="Metallo-beta-lactamase family protein"/>
    <property type="match status" value="1"/>
</dbReference>
<dbReference type="GO" id="GO:0070813">
    <property type="term" value="P:hydrogen sulfide metabolic process"/>
    <property type="evidence" value="ECO:0007669"/>
    <property type="project" value="TreeGrafter"/>
</dbReference>
<organism evidence="3 4">
    <name type="scientific">Rhodothermus marinus (strain ATCC 43812 / DSM 4252 / R-10)</name>
    <name type="common">Rhodothermus obamensis</name>
    <dbReference type="NCBI Taxonomy" id="518766"/>
    <lineage>
        <taxon>Bacteria</taxon>
        <taxon>Pseudomonadati</taxon>
        <taxon>Rhodothermota</taxon>
        <taxon>Rhodothermia</taxon>
        <taxon>Rhodothermales</taxon>
        <taxon>Rhodothermaceae</taxon>
        <taxon>Rhodothermus</taxon>
    </lineage>
</organism>
<dbReference type="Gene3D" id="3.40.250.10">
    <property type="entry name" value="Rhodanese-like domain"/>
    <property type="match status" value="2"/>
</dbReference>
<dbReference type="Pfam" id="PF00581">
    <property type="entry name" value="Rhodanese"/>
    <property type="match status" value="1"/>
</dbReference>
<dbReference type="InterPro" id="IPR001763">
    <property type="entry name" value="Rhodanese-like_dom"/>
</dbReference>
<dbReference type="GO" id="GO:0046872">
    <property type="term" value="F:metal ion binding"/>
    <property type="evidence" value="ECO:0007669"/>
    <property type="project" value="UniProtKB-KW"/>
</dbReference>
<dbReference type="GO" id="GO:0050313">
    <property type="term" value="F:sulfur dioxygenase activity"/>
    <property type="evidence" value="ECO:0007669"/>
    <property type="project" value="InterPro"/>
</dbReference>
<evidence type="ECO:0000313" key="3">
    <source>
        <dbReference type="EMBL" id="ACY47173.1"/>
    </source>
</evidence>
<dbReference type="KEGG" id="rmr:Rmar_0267"/>
<dbReference type="RefSeq" id="WP_012842785.1">
    <property type="nucleotide sequence ID" value="NC_013501.1"/>
</dbReference>
<evidence type="ECO:0000259" key="2">
    <source>
        <dbReference type="PROSITE" id="PS50206"/>
    </source>
</evidence>
<dbReference type="InterPro" id="IPR044528">
    <property type="entry name" value="POD-like_MBL-fold"/>
</dbReference>
<reference evidence="3 4" key="1">
    <citation type="journal article" date="2009" name="Stand. Genomic Sci.">
        <title>Complete genome sequence of Rhodothermus marinus type strain (R-10).</title>
        <authorList>
            <person name="Nolan M."/>
            <person name="Tindall B.J."/>
            <person name="Pomrenke H."/>
            <person name="Lapidus A."/>
            <person name="Copeland A."/>
            <person name="Glavina Del Rio T."/>
            <person name="Lucas S."/>
            <person name="Chen F."/>
            <person name="Tice H."/>
            <person name="Cheng J.F."/>
            <person name="Saunders E."/>
            <person name="Han C."/>
            <person name="Bruce D."/>
            <person name="Goodwin L."/>
            <person name="Chain P."/>
            <person name="Pitluck S."/>
            <person name="Ovchinikova G."/>
            <person name="Pati A."/>
            <person name="Ivanova N."/>
            <person name="Mavromatis K."/>
            <person name="Chen A."/>
            <person name="Palaniappan K."/>
            <person name="Land M."/>
            <person name="Hauser L."/>
            <person name="Chang Y.J."/>
            <person name="Jeffries C.D."/>
            <person name="Brettin T."/>
            <person name="Goker M."/>
            <person name="Bristow J."/>
            <person name="Eisen J.A."/>
            <person name="Markowitz V."/>
            <person name="Hugenholtz P."/>
            <person name="Kyrpides N.C."/>
            <person name="Klenk H.P."/>
            <person name="Detter J.C."/>
        </authorList>
    </citation>
    <scope>NUCLEOTIDE SEQUENCE [LARGE SCALE GENOMIC DNA]</scope>
    <source>
        <strain evidence="4">ATCC 43812 / DSM 4252 / R-10</strain>
    </source>
</reference>
<evidence type="ECO:0000313" key="4">
    <source>
        <dbReference type="Proteomes" id="UP000002221"/>
    </source>
</evidence>
<dbReference type="AlphaFoldDB" id="D0MDI0"/>
<dbReference type="Pfam" id="PF00753">
    <property type="entry name" value="Lactamase_B"/>
    <property type="match status" value="1"/>
</dbReference>
<dbReference type="STRING" id="518766.Rmar_0267"/>
<feature type="domain" description="Rhodanese" evidence="2">
    <location>
        <begin position="392"/>
        <end position="478"/>
    </location>
</feature>
<dbReference type="PANTHER" id="PTHR43084">
    <property type="entry name" value="PERSULFIDE DIOXYGENASE ETHE1"/>
    <property type="match status" value="1"/>
</dbReference>
<dbReference type="InterPro" id="IPR051682">
    <property type="entry name" value="Mito_Persulfide_Diox"/>
</dbReference>
<sequence>MLFRQIFDPKLAQYAYLIGCQQTKEAIVIDPERDVDQYLRLAEEEGLRIVAVAETHIHADFLSGARELAERVGARLYLSAEGEADGWASNWAKNGRYDVTFLRDGDTFRIGNIEFKAVHTPGHTPEHLCYLVTDRGGGATEPMGLVTGDFVFVGDLGRPDLLESAARISGMKEPSARRLYQSVLRFLELPDYLQVWPGHGAGSACGKALGAVPESTVGYEKRFNASLAPAREGEDAFVQAILSGQPEPPLYYARMKAYNRDGVPLLGRLPAPRRLSVAELDRLVKQGEVTFVDTRLDRMAFMLAHLPGALYAPFNRSFNTTVGSLVADDQTPLVLIIDDEDVEQAVRDLVRIGYDRIEAYATPETLVRYFNEGGARASIPTITFEDVVRLREQPDVAVLDVRYASEYEAGHIPGAINASYTRLPEYLDRIPKDRTLLVHCVTGGRSAAAASFLAAQGYRVQYVADDFATYQQIGPVESGQPVTA</sequence>
<gene>
    <name evidence="3" type="ordered locus">Rmar_0267</name>
</gene>
<dbReference type="InterPro" id="IPR036866">
    <property type="entry name" value="RibonucZ/Hydroxyglut_hydro"/>
</dbReference>
<dbReference type="Gene3D" id="3.60.15.10">
    <property type="entry name" value="Ribonuclease Z/Hydroxyacylglutathione hydrolase-like"/>
    <property type="match status" value="1"/>
</dbReference>
<accession>D0MDI0</accession>
<dbReference type="OrthoDB" id="9784009at2"/>
<dbReference type="HOGENOM" id="CLU_030571_7_1_10"/>
<dbReference type="CDD" id="cd07724">
    <property type="entry name" value="POD-like_MBL-fold"/>
    <property type="match status" value="1"/>
</dbReference>
<dbReference type="PROSITE" id="PS50206">
    <property type="entry name" value="RHODANESE_3"/>
    <property type="match status" value="1"/>
</dbReference>
<dbReference type="EMBL" id="CP001807">
    <property type="protein sequence ID" value="ACY47173.1"/>
    <property type="molecule type" value="Genomic_DNA"/>
</dbReference>
<dbReference type="SUPFAM" id="SSF56281">
    <property type="entry name" value="Metallo-hydrolase/oxidoreductase"/>
    <property type="match status" value="1"/>
</dbReference>
<evidence type="ECO:0000256" key="1">
    <source>
        <dbReference type="ARBA" id="ARBA00022723"/>
    </source>
</evidence>
<dbReference type="SUPFAM" id="SSF52821">
    <property type="entry name" value="Rhodanese/Cell cycle control phosphatase"/>
    <property type="match status" value="2"/>
</dbReference>
<dbReference type="CDD" id="cd00158">
    <property type="entry name" value="RHOD"/>
    <property type="match status" value="1"/>
</dbReference>
<dbReference type="eggNOG" id="COG0607">
    <property type="taxonomic scope" value="Bacteria"/>
</dbReference>
<dbReference type="SMART" id="SM00450">
    <property type="entry name" value="RHOD"/>
    <property type="match status" value="1"/>
</dbReference>